<feature type="compositionally biased region" description="Polar residues" evidence="1">
    <location>
        <begin position="13"/>
        <end position="37"/>
    </location>
</feature>
<organism evidence="2 3">
    <name type="scientific">Liparis tanakae</name>
    <name type="common">Tanaka's snailfish</name>
    <dbReference type="NCBI Taxonomy" id="230148"/>
    <lineage>
        <taxon>Eukaryota</taxon>
        <taxon>Metazoa</taxon>
        <taxon>Chordata</taxon>
        <taxon>Craniata</taxon>
        <taxon>Vertebrata</taxon>
        <taxon>Euteleostomi</taxon>
        <taxon>Actinopterygii</taxon>
        <taxon>Neopterygii</taxon>
        <taxon>Teleostei</taxon>
        <taxon>Neoteleostei</taxon>
        <taxon>Acanthomorphata</taxon>
        <taxon>Eupercaria</taxon>
        <taxon>Perciformes</taxon>
        <taxon>Cottioidei</taxon>
        <taxon>Cottales</taxon>
        <taxon>Liparidae</taxon>
        <taxon>Liparis</taxon>
    </lineage>
</organism>
<name>A0A4Z2FE12_9TELE</name>
<proteinExistence type="predicted"/>
<feature type="region of interest" description="Disordered" evidence="1">
    <location>
        <begin position="1"/>
        <end position="37"/>
    </location>
</feature>
<accession>A0A4Z2FE12</accession>
<comment type="caution">
    <text evidence="2">The sequence shown here is derived from an EMBL/GenBank/DDBJ whole genome shotgun (WGS) entry which is preliminary data.</text>
</comment>
<reference evidence="2 3" key="1">
    <citation type="submission" date="2019-03" db="EMBL/GenBank/DDBJ databases">
        <title>First draft genome of Liparis tanakae, snailfish: a comprehensive survey of snailfish specific genes.</title>
        <authorList>
            <person name="Kim W."/>
            <person name="Song I."/>
            <person name="Jeong J.-H."/>
            <person name="Kim D."/>
            <person name="Kim S."/>
            <person name="Ryu S."/>
            <person name="Song J.Y."/>
            <person name="Lee S.K."/>
        </authorList>
    </citation>
    <scope>NUCLEOTIDE SEQUENCE [LARGE SCALE GENOMIC DNA]</scope>
    <source>
        <tissue evidence="2">Muscle</tissue>
    </source>
</reference>
<dbReference type="EMBL" id="SRLO01001276">
    <property type="protein sequence ID" value="TNN39476.1"/>
    <property type="molecule type" value="Genomic_DNA"/>
</dbReference>
<protein>
    <submittedName>
        <fullName evidence="2">Uncharacterized protein</fullName>
    </submittedName>
</protein>
<dbReference type="Proteomes" id="UP000314294">
    <property type="component" value="Unassembled WGS sequence"/>
</dbReference>
<dbReference type="AlphaFoldDB" id="A0A4Z2FE12"/>
<gene>
    <name evidence="2" type="ORF">EYF80_050363</name>
</gene>
<evidence type="ECO:0000313" key="3">
    <source>
        <dbReference type="Proteomes" id="UP000314294"/>
    </source>
</evidence>
<sequence>MERAEGVIPLTATGGTASPTPLKDTPSQKSFNQNRGVETSTLVEAWAERALQIPGRQRNKTWSLGGKSFAYVLSPSPSLA</sequence>
<keyword evidence="3" id="KW-1185">Reference proteome</keyword>
<evidence type="ECO:0000256" key="1">
    <source>
        <dbReference type="SAM" id="MobiDB-lite"/>
    </source>
</evidence>
<evidence type="ECO:0000313" key="2">
    <source>
        <dbReference type="EMBL" id="TNN39476.1"/>
    </source>
</evidence>